<dbReference type="SMART" id="SM00852">
    <property type="entry name" value="MoCF_biosynth"/>
    <property type="match status" value="1"/>
</dbReference>
<dbReference type="PANTHER" id="PTHR13939:SF0">
    <property type="entry name" value="NMN AMIDOHYDROLASE-LIKE PROTEIN YFAY"/>
    <property type="match status" value="1"/>
</dbReference>
<proteinExistence type="inferred from homology"/>
<dbReference type="InterPro" id="IPR036425">
    <property type="entry name" value="MoaB/Mog-like_dom_sf"/>
</dbReference>
<reference evidence="3" key="2">
    <citation type="submission" date="2020-09" db="EMBL/GenBank/DDBJ databases">
        <authorList>
            <person name="Sun Q."/>
            <person name="Zhou Y."/>
        </authorList>
    </citation>
    <scope>NUCLEOTIDE SEQUENCE</scope>
    <source>
        <strain evidence="3">CGMCC 1.15447</strain>
    </source>
</reference>
<dbReference type="CDD" id="cd00885">
    <property type="entry name" value="cinA"/>
    <property type="match status" value="1"/>
</dbReference>
<dbReference type="NCBIfam" id="NF001813">
    <property type="entry name" value="PRK00549.1"/>
    <property type="match status" value="1"/>
</dbReference>
<keyword evidence="4" id="KW-1185">Reference proteome</keyword>
<protein>
    <recommendedName>
        <fullName evidence="1">CinA-like protein</fullName>
    </recommendedName>
</protein>
<evidence type="ECO:0000313" key="3">
    <source>
        <dbReference type="EMBL" id="GGA78541.1"/>
    </source>
</evidence>
<dbReference type="InterPro" id="IPR008135">
    <property type="entry name" value="Competence-induced_CinA"/>
</dbReference>
<dbReference type="Pfam" id="PF02464">
    <property type="entry name" value="CinA"/>
    <property type="match status" value="1"/>
</dbReference>
<feature type="domain" description="MoaB/Mog" evidence="2">
    <location>
        <begin position="4"/>
        <end position="174"/>
    </location>
</feature>
<dbReference type="Proteomes" id="UP000648801">
    <property type="component" value="Unassembled WGS sequence"/>
</dbReference>
<dbReference type="Gene3D" id="3.90.950.20">
    <property type="entry name" value="CinA-like"/>
    <property type="match status" value="1"/>
</dbReference>
<dbReference type="SUPFAM" id="SSF142433">
    <property type="entry name" value="CinA-like"/>
    <property type="match status" value="1"/>
</dbReference>
<gene>
    <name evidence="3" type="primary">cinA</name>
    <name evidence="3" type="ORF">GCM10011507_32200</name>
</gene>
<sequence length="418" mass="44549">MIAEIIAVGSEMLTPFRQDTNSLYLTAALNDLGVQVAYKTIVGDSLAHLTSAAAIAISRADIVIFSGGLGPTEDDLTREAAAAAIGVELHPDNGILAALYKRFAARQMVMPPNNAKQADVLDGALALDNKNGSAPGQYLDTVVDGHRKIVILLPGPPNELKPLFDEQVRPRLAASLPIRHLAKRMLRMALIPESHVDARTAPIYKQYPDVETTILAHSGEIQLHFLCAKPTLSEAQARVDELTGKIEAEMEDAIFSSHGESLEEVVLLHLGMRHLTLATAESCTGGLLAQRLTAIPGSSRYFLGGAVVYSDALKTAFADVPAELISTHGPVSPEVAHSLAEGIRARTGASLGVSITGIAGPTPGSPGPDANKPIGLVYIGLADGHETQVKEFRLPGDRDRIRLWASQQALELVRRHLL</sequence>
<comment type="similarity">
    <text evidence="1">Belongs to the CinA family.</text>
</comment>
<dbReference type="Pfam" id="PF00994">
    <property type="entry name" value="MoCF_biosynth"/>
    <property type="match status" value="1"/>
</dbReference>
<dbReference type="NCBIfam" id="TIGR00199">
    <property type="entry name" value="PncC_domain"/>
    <property type="match status" value="1"/>
</dbReference>
<dbReference type="InterPro" id="IPR001453">
    <property type="entry name" value="MoaB/Mog_dom"/>
</dbReference>
<dbReference type="PIRSF" id="PIRSF006728">
    <property type="entry name" value="CinA"/>
    <property type="match status" value="1"/>
</dbReference>
<dbReference type="InterPro" id="IPR008136">
    <property type="entry name" value="CinA_C"/>
</dbReference>
<dbReference type="AlphaFoldDB" id="A0A916W8U9"/>
<comment type="caution">
    <text evidence="3">The sequence shown here is derived from an EMBL/GenBank/DDBJ whole genome shotgun (WGS) entry which is preliminary data.</text>
</comment>
<dbReference type="RefSeq" id="WP_188760556.1">
    <property type="nucleotide sequence ID" value="NZ_BMJB01000003.1"/>
</dbReference>
<dbReference type="InterPro" id="IPR036653">
    <property type="entry name" value="CinA-like_C"/>
</dbReference>
<dbReference type="PANTHER" id="PTHR13939">
    <property type="entry name" value="NICOTINAMIDE-NUCLEOTIDE AMIDOHYDROLASE PNCC"/>
    <property type="match status" value="1"/>
</dbReference>
<evidence type="ECO:0000313" key="4">
    <source>
        <dbReference type="Proteomes" id="UP000648801"/>
    </source>
</evidence>
<name>A0A916W8U9_9BACT</name>
<evidence type="ECO:0000259" key="2">
    <source>
        <dbReference type="SMART" id="SM00852"/>
    </source>
</evidence>
<dbReference type="SUPFAM" id="SSF53218">
    <property type="entry name" value="Molybdenum cofactor biosynthesis proteins"/>
    <property type="match status" value="1"/>
</dbReference>
<dbReference type="HAMAP" id="MF_00226_B">
    <property type="entry name" value="CinA_B"/>
    <property type="match status" value="1"/>
</dbReference>
<dbReference type="EMBL" id="BMJB01000003">
    <property type="protein sequence ID" value="GGA78541.1"/>
    <property type="molecule type" value="Genomic_DNA"/>
</dbReference>
<accession>A0A916W8U9</accession>
<evidence type="ECO:0000256" key="1">
    <source>
        <dbReference type="HAMAP-Rule" id="MF_00226"/>
    </source>
</evidence>
<organism evidence="3 4">
    <name type="scientific">Edaphobacter acidisoli</name>
    <dbReference type="NCBI Taxonomy" id="2040573"/>
    <lineage>
        <taxon>Bacteria</taxon>
        <taxon>Pseudomonadati</taxon>
        <taxon>Acidobacteriota</taxon>
        <taxon>Terriglobia</taxon>
        <taxon>Terriglobales</taxon>
        <taxon>Acidobacteriaceae</taxon>
        <taxon>Edaphobacter</taxon>
    </lineage>
</organism>
<dbReference type="NCBIfam" id="TIGR00200">
    <property type="entry name" value="cinA_nterm"/>
    <property type="match status" value="1"/>
</dbReference>
<dbReference type="Gene3D" id="3.40.980.10">
    <property type="entry name" value="MoaB/Mog-like domain"/>
    <property type="match status" value="1"/>
</dbReference>
<reference evidence="3" key="1">
    <citation type="journal article" date="2014" name="Int. J. Syst. Evol. Microbiol.">
        <title>Complete genome sequence of Corynebacterium casei LMG S-19264T (=DSM 44701T), isolated from a smear-ripened cheese.</title>
        <authorList>
            <consortium name="US DOE Joint Genome Institute (JGI-PGF)"/>
            <person name="Walter F."/>
            <person name="Albersmeier A."/>
            <person name="Kalinowski J."/>
            <person name="Ruckert C."/>
        </authorList>
    </citation>
    <scope>NUCLEOTIDE SEQUENCE</scope>
    <source>
        <strain evidence="3">CGMCC 1.15447</strain>
    </source>
</reference>
<dbReference type="InterPro" id="IPR050101">
    <property type="entry name" value="CinA"/>
</dbReference>